<dbReference type="AlphaFoldDB" id="A0A915K562"/>
<reference evidence="2" key="1">
    <citation type="submission" date="2022-11" db="UniProtKB">
        <authorList>
            <consortium name="WormBaseParasite"/>
        </authorList>
    </citation>
    <scope>IDENTIFICATION</scope>
</reference>
<sequence length="73" mass="8435">MDMFNGSHVNTQETLIIAERRFMIIGFCLGAFGHKWYGILDRWIKEKTGRALFRKIFVDQIVASPIMNAIFIG</sequence>
<organism evidence="1 2">
    <name type="scientific">Romanomermis culicivorax</name>
    <name type="common">Nematode worm</name>
    <dbReference type="NCBI Taxonomy" id="13658"/>
    <lineage>
        <taxon>Eukaryota</taxon>
        <taxon>Metazoa</taxon>
        <taxon>Ecdysozoa</taxon>
        <taxon>Nematoda</taxon>
        <taxon>Enoplea</taxon>
        <taxon>Dorylaimia</taxon>
        <taxon>Mermithida</taxon>
        <taxon>Mermithoidea</taxon>
        <taxon>Mermithidae</taxon>
        <taxon>Romanomermis</taxon>
    </lineage>
</organism>
<accession>A0A915K562</accession>
<evidence type="ECO:0000313" key="1">
    <source>
        <dbReference type="Proteomes" id="UP000887565"/>
    </source>
</evidence>
<dbReference type="WBParaSite" id="nRc.2.0.1.t33339-RA">
    <property type="protein sequence ID" value="nRc.2.0.1.t33339-RA"/>
    <property type="gene ID" value="nRc.2.0.1.g33339"/>
</dbReference>
<proteinExistence type="predicted"/>
<evidence type="ECO:0000313" key="2">
    <source>
        <dbReference type="WBParaSite" id="nRc.2.0.1.t33339-RA"/>
    </source>
</evidence>
<protein>
    <submittedName>
        <fullName evidence="2">Uncharacterized protein</fullName>
    </submittedName>
</protein>
<name>A0A915K562_ROMCU</name>
<dbReference type="Proteomes" id="UP000887565">
    <property type="component" value="Unplaced"/>
</dbReference>
<keyword evidence="1" id="KW-1185">Reference proteome</keyword>